<accession>A0AAD9H2S8</accession>
<organism evidence="1 2">
    <name type="scientific">Colletotrichum zoysiae</name>
    <dbReference type="NCBI Taxonomy" id="1216348"/>
    <lineage>
        <taxon>Eukaryota</taxon>
        <taxon>Fungi</taxon>
        <taxon>Dikarya</taxon>
        <taxon>Ascomycota</taxon>
        <taxon>Pezizomycotina</taxon>
        <taxon>Sordariomycetes</taxon>
        <taxon>Hypocreomycetidae</taxon>
        <taxon>Glomerellales</taxon>
        <taxon>Glomerellaceae</taxon>
        <taxon>Colletotrichum</taxon>
        <taxon>Colletotrichum graminicola species complex</taxon>
    </lineage>
</organism>
<name>A0AAD9H2S8_9PEZI</name>
<evidence type="ECO:0000313" key="1">
    <source>
        <dbReference type="EMBL" id="KAK2021335.1"/>
    </source>
</evidence>
<reference evidence="1" key="1">
    <citation type="submission" date="2021-06" db="EMBL/GenBank/DDBJ databases">
        <title>Comparative genomics, transcriptomics and evolutionary studies reveal genomic signatures of adaptation to plant cell wall in hemibiotrophic fungi.</title>
        <authorList>
            <consortium name="DOE Joint Genome Institute"/>
            <person name="Baroncelli R."/>
            <person name="Diaz J.F."/>
            <person name="Benocci T."/>
            <person name="Peng M."/>
            <person name="Battaglia E."/>
            <person name="Haridas S."/>
            <person name="Andreopoulos W."/>
            <person name="Labutti K."/>
            <person name="Pangilinan J."/>
            <person name="Floch G.L."/>
            <person name="Makela M.R."/>
            <person name="Henrissat B."/>
            <person name="Grigoriev I.V."/>
            <person name="Crouch J.A."/>
            <person name="De Vries R.P."/>
            <person name="Sukno S.A."/>
            <person name="Thon M.R."/>
        </authorList>
    </citation>
    <scope>NUCLEOTIDE SEQUENCE</scope>
    <source>
        <strain evidence="1">MAFF235873</strain>
    </source>
</reference>
<dbReference type="EMBL" id="MU843114">
    <property type="protein sequence ID" value="KAK2021335.1"/>
    <property type="molecule type" value="Genomic_DNA"/>
</dbReference>
<dbReference type="AlphaFoldDB" id="A0AAD9H2S8"/>
<protein>
    <submittedName>
        <fullName evidence="1">Uncharacterized protein</fullName>
    </submittedName>
</protein>
<proteinExistence type="predicted"/>
<keyword evidence="2" id="KW-1185">Reference proteome</keyword>
<gene>
    <name evidence="1" type="ORF">LX32DRAFT_260664</name>
</gene>
<sequence>MAKVRCTLPITDEAYGCNRAVAGGGFAGMVAGRKWGIYGATRARGAKRVMAGGWVSGGYHRLHDSVIGEGCAEEFLGNAWSTLKPDLSYLGVTGTVVQDRAVSTEQCEPGGRVRVVLSSRIGTLGQGCFAVRIVEVVGFPDHGKSITCSHALGGGCEGDDGVRNYVRCLLLSIADRLSAWSPELAMRGQDLEDRRSQDRDRDQAHAETSRAFGGFFEYGFWRLGNGSAKRCPLYDQFRVWICSEDENPTKF</sequence>
<comment type="caution">
    <text evidence="1">The sequence shown here is derived from an EMBL/GenBank/DDBJ whole genome shotgun (WGS) entry which is preliminary data.</text>
</comment>
<dbReference type="Proteomes" id="UP001232148">
    <property type="component" value="Unassembled WGS sequence"/>
</dbReference>
<evidence type="ECO:0000313" key="2">
    <source>
        <dbReference type="Proteomes" id="UP001232148"/>
    </source>
</evidence>